<feature type="region of interest" description="Disordered" evidence="7">
    <location>
        <begin position="88"/>
        <end position="116"/>
    </location>
</feature>
<name>A0A1Y6C416_9NEIS</name>
<dbReference type="GO" id="GO:0003677">
    <property type="term" value="F:DNA binding"/>
    <property type="evidence" value="ECO:0007669"/>
    <property type="project" value="UniProtKB-KW"/>
</dbReference>
<dbReference type="Proteomes" id="UP000192920">
    <property type="component" value="Unassembled WGS sequence"/>
</dbReference>
<evidence type="ECO:0000313" key="9">
    <source>
        <dbReference type="EMBL" id="SMF40661.1"/>
    </source>
</evidence>
<evidence type="ECO:0000256" key="2">
    <source>
        <dbReference type="ARBA" id="ARBA00021531"/>
    </source>
</evidence>
<dbReference type="CDD" id="cd00609">
    <property type="entry name" value="AAT_like"/>
    <property type="match status" value="1"/>
</dbReference>
<dbReference type="InterPro" id="IPR051446">
    <property type="entry name" value="HTH_trans_reg/aminotransferase"/>
</dbReference>
<organism evidence="9 10">
    <name type="scientific">Pseudogulbenkiania subflava DSM 22618</name>
    <dbReference type="NCBI Taxonomy" id="1123014"/>
    <lineage>
        <taxon>Bacteria</taxon>
        <taxon>Pseudomonadati</taxon>
        <taxon>Pseudomonadota</taxon>
        <taxon>Betaproteobacteria</taxon>
        <taxon>Neisseriales</taxon>
        <taxon>Chromobacteriaceae</taxon>
        <taxon>Pseudogulbenkiania</taxon>
    </lineage>
</organism>
<protein>
    <recommendedName>
        <fullName evidence="2">Putative 8-amino-7-oxononanoate synthase</fullName>
    </recommendedName>
</protein>
<dbReference type="Gene3D" id="3.40.640.10">
    <property type="entry name" value="Type I PLP-dependent aspartate aminotransferase-like (Major domain)"/>
    <property type="match status" value="1"/>
</dbReference>
<dbReference type="SUPFAM" id="SSF53383">
    <property type="entry name" value="PLP-dependent transferases"/>
    <property type="match status" value="1"/>
</dbReference>
<dbReference type="PRINTS" id="PR00035">
    <property type="entry name" value="HTHGNTR"/>
</dbReference>
<feature type="domain" description="HTH gntR-type" evidence="8">
    <location>
        <begin position="20"/>
        <end position="88"/>
    </location>
</feature>
<dbReference type="InterPro" id="IPR004839">
    <property type="entry name" value="Aminotransferase_I/II_large"/>
</dbReference>
<evidence type="ECO:0000256" key="6">
    <source>
        <dbReference type="ARBA" id="ARBA00023163"/>
    </source>
</evidence>
<dbReference type="EMBL" id="FXAG01000018">
    <property type="protein sequence ID" value="SMF40661.1"/>
    <property type="molecule type" value="Genomic_DNA"/>
</dbReference>
<dbReference type="Pfam" id="PF00392">
    <property type="entry name" value="GntR"/>
    <property type="match status" value="1"/>
</dbReference>
<dbReference type="PANTHER" id="PTHR46577">
    <property type="entry name" value="HTH-TYPE TRANSCRIPTIONAL REGULATORY PROTEIN GABR"/>
    <property type="match status" value="1"/>
</dbReference>
<evidence type="ECO:0000313" key="10">
    <source>
        <dbReference type="Proteomes" id="UP000192920"/>
    </source>
</evidence>
<dbReference type="AlphaFoldDB" id="A0A1Y6C416"/>
<dbReference type="InterPro" id="IPR000524">
    <property type="entry name" value="Tscrpt_reg_HTH_GntR"/>
</dbReference>
<dbReference type="CDD" id="cd07377">
    <property type="entry name" value="WHTH_GntR"/>
    <property type="match status" value="1"/>
</dbReference>
<comment type="similarity">
    <text evidence="1">In the C-terminal section; belongs to the class-I pyridoxal-phosphate-dependent aminotransferase family.</text>
</comment>
<dbReference type="InterPro" id="IPR015424">
    <property type="entry name" value="PyrdxlP-dep_Trfase"/>
</dbReference>
<evidence type="ECO:0000256" key="7">
    <source>
        <dbReference type="SAM" id="MobiDB-lite"/>
    </source>
</evidence>
<evidence type="ECO:0000259" key="8">
    <source>
        <dbReference type="PROSITE" id="PS50949"/>
    </source>
</evidence>
<evidence type="ECO:0000256" key="1">
    <source>
        <dbReference type="ARBA" id="ARBA00005384"/>
    </source>
</evidence>
<dbReference type="SMART" id="SM00345">
    <property type="entry name" value="HTH_GNTR"/>
    <property type="match status" value="1"/>
</dbReference>
<accession>A0A1Y6C416</accession>
<keyword evidence="6" id="KW-0804">Transcription</keyword>
<reference evidence="10" key="1">
    <citation type="submission" date="2017-04" db="EMBL/GenBank/DDBJ databases">
        <authorList>
            <person name="Varghese N."/>
            <person name="Submissions S."/>
        </authorList>
    </citation>
    <scope>NUCLEOTIDE SEQUENCE [LARGE SCALE GENOMIC DNA]</scope>
    <source>
        <strain evidence="10">DSM 22618</strain>
    </source>
</reference>
<dbReference type="RefSeq" id="WP_085277194.1">
    <property type="nucleotide sequence ID" value="NZ_FXAG01000018.1"/>
</dbReference>
<dbReference type="Pfam" id="PF00155">
    <property type="entry name" value="Aminotran_1_2"/>
    <property type="match status" value="1"/>
</dbReference>
<sequence>MSSDWIVDALQQVLQREGSEALHRQLYHQLRDWIRQGRLSGGSTLPASRQLARKLRLGRNTVLAAYDQLQAEGYLESRHGSGTYVSDVFTGRDAPSPAPGARLPGLSQRGQQLSHHSNLPQGVLGAFAPGIPALDAFPQQQWQRLLSRHNKQPCLDWLGYCHDGGLPALREVLCDYLRQSRSVLCRPEQIVITQGAQQALELCARLLADPGDTVWLEEPGYAGAQAAMTAAGLDVVPVPVDAEGLNPALAPPSRSPRLIYVTPSHQYPSGVVMTLGRRLELLKLAEAHRSWIVEDDYDSEFRYHSQPLASLQGLANGGAVIYLGTFSKVMYPGLRLGYLVLPEALIDPFRASYARLYREGHYAIQAALADFIAEGHFARHIRRMRELYQIRQTLLRETLHQRLGEQLPLSPGEAGMHLVASLPDTVNEQQLSTVAAREGLWLRPLARHFWGPATRRGLVLGYAGVPEAELCRAARRMAELLEQEMQRQGR</sequence>
<dbReference type="InterPro" id="IPR036390">
    <property type="entry name" value="WH_DNA-bd_sf"/>
</dbReference>
<dbReference type="InterPro" id="IPR015421">
    <property type="entry name" value="PyrdxlP-dep_Trfase_major"/>
</dbReference>
<keyword evidence="10" id="KW-1185">Reference proteome</keyword>
<dbReference type="PANTHER" id="PTHR46577:SF1">
    <property type="entry name" value="HTH-TYPE TRANSCRIPTIONAL REGULATORY PROTEIN GABR"/>
    <property type="match status" value="1"/>
</dbReference>
<gene>
    <name evidence="9" type="ORF">SAMN02745746_03064</name>
</gene>
<keyword evidence="4" id="KW-0805">Transcription regulation</keyword>
<dbReference type="InterPro" id="IPR036388">
    <property type="entry name" value="WH-like_DNA-bd_sf"/>
</dbReference>
<dbReference type="PROSITE" id="PS50949">
    <property type="entry name" value="HTH_GNTR"/>
    <property type="match status" value="1"/>
</dbReference>
<keyword evidence="3" id="KW-0663">Pyridoxal phosphate</keyword>
<evidence type="ECO:0000256" key="5">
    <source>
        <dbReference type="ARBA" id="ARBA00023125"/>
    </source>
</evidence>
<proteinExistence type="inferred from homology"/>
<dbReference type="STRING" id="1123014.SAMN02745746_03064"/>
<evidence type="ECO:0000256" key="3">
    <source>
        <dbReference type="ARBA" id="ARBA00022898"/>
    </source>
</evidence>
<dbReference type="GO" id="GO:0030170">
    <property type="term" value="F:pyridoxal phosphate binding"/>
    <property type="evidence" value="ECO:0007669"/>
    <property type="project" value="InterPro"/>
</dbReference>
<dbReference type="GO" id="GO:0003700">
    <property type="term" value="F:DNA-binding transcription factor activity"/>
    <property type="evidence" value="ECO:0007669"/>
    <property type="project" value="InterPro"/>
</dbReference>
<dbReference type="Gene3D" id="1.10.10.10">
    <property type="entry name" value="Winged helix-like DNA-binding domain superfamily/Winged helix DNA-binding domain"/>
    <property type="match status" value="1"/>
</dbReference>
<dbReference type="SUPFAM" id="SSF46785">
    <property type="entry name" value="Winged helix' DNA-binding domain"/>
    <property type="match status" value="1"/>
</dbReference>
<keyword evidence="5" id="KW-0238">DNA-binding</keyword>
<evidence type="ECO:0000256" key="4">
    <source>
        <dbReference type="ARBA" id="ARBA00023015"/>
    </source>
</evidence>